<keyword evidence="1 6" id="KW-0645">Protease</keyword>
<keyword evidence="2" id="KW-0479">Metal-binding</keyword>
<dbReference type="AlphaFoldDB" id="A0A370QGE8"/>
<sequence length="347" mass="38914">MICAGHYQYPGRAAREAARLTLGESGSFIMLHLESGNRSFSLDQLTVSDALGSIPLTITFPDGARFVPEDDASFRGWYFSRSKPTLVHRLERRKRGMLLALCGTICLGFFYVFILLPWLSVRIAYHIPVQAEQRLGEYTLKYLVEAESFKESALPPARQQELQALFAGAIPPSMRNEDPPLKLKLMRFPGGANAFMLADGTLIVSDELVKMAKSDDAIVAVMLHEMGHHHYRHPMRMVVRSSIVTMAVMWMTGDVSGIGDTLLQSAAFLDQMQYSRGMEREADTFAIAEMRRQNRQLAAMGQMFRALRNDSGDEGKKRLDIPDWLSTHPAMDERLERIDAAAQGEAL</sequence>
<evidence type="ECO:0000256" key="2">
    <source>
        <dbReference type="ARBA" id="ARBA00022723"/>
    </source>
</evidence>
<feature type="domain" description="Peptidase M48" evidence="8">
    <location>
        <begin position="156"/>
        <end position="340"/>
    </location>
</feature>
<proteinExistence type="inferred from homology"/>
<evidence type="ECO:0000259" key="9">
    <source>
        <dbReference type="Pfam" id="PF23368"/>
    </source>
</evidence>
<dbReference type="GO" id="GO:0004222">
    <property type="term" value="F:metalloendopeptidase activity"/>
    <property type="evidence" value="ECO:0007669"/>
    <property type="project" value="InterPro"/>
</dbReference>
<evidence type="ECO:0000256" key="5">
    <source>
        <dbReference type="ARBA" id="ARBA00023049"/>
    </source>
</evidence>
<dbReference type="GO" id="GO:0046872">
    <property type="term" value="F:metal ion binding"/>
    <property type="evidence" value="ECO:0007669"/>
    <property type="project" value="UniProtKB-KW"/>
</dbReference>
<feature type="domain" description="DUF7092" evidence="9">
    <location>
        <begin position="4"/>
        <end position="77"/>
    </location>
</feature>
<dbReference type="InterPro" id="IPR001915">
    <property type="entry name" value="Peptidase_M48"/>
</dbReference>
<keyword evidence="3 6" id="KW-0378">Hydrolase</keyword>
<name>A0A370QGE8_9GAMM</name>
<organism evidence="10 11">
    <name type="scientific">Enterobacillus tribolii</name>
    <dbReference type="NCBI Taxonomy" id="1487935"/>
    <lineage>
        <taxon>Bacteria</taxon>
        <taxon>Pseudomonadati</taxon>
        <taxon>Pseudomonadota</taxon>
        <taxon>Gammaproteobacteria</taxon>
        <taxon>Enterobacterales</taxon>
        <taxon>Hafniaceae</taxon>
        <taxon>Enterobacillus</taxon>
    </lineage>
</organism>
<dbReference type="Pfam" id="PF01435">
    <property type="entry name" value="Peptidase_M48"/>
    <property type="match status" value="1"/>
</dbReference>
<keyword evidence="7" id="KW-0812">Transmembrane</keyword>
<dbReference type="InterPro" id="IPR051156">
    <property type="entry name" value="Mito/Outer_Membr_Metalloprot"/>
</dbReference>
<dbReference type="Gene3D" id="3.30.2010.10">
    <property type="entry name" value="Metalloproteases ('zincins'), catalytic domain"/>
    <property type="match status" value="1"/>
</dbReference>
<dbReference type="RefSeq" id="WP_115459755.1">
    <property type="nucleotide sequence ID" value="NZ_QRAP01000009.1"/>
</dbReference>
<evidence type="ECO:0000256" key="1">
    <source>
        <dbReference type="ARBA" id="ARBA00022670"/>
    </source>
</evidence>
<comment type="caution">
    <text evidence="10">The sequence shown here is derived from an EMBL/GenBank/DDBJ whole genome shotgun (WGS) entry which is preliminary data.</text>
</comment>
<evidence type="ECO:0000256" key="6">
    <source>
        <dbReference type="RuleBase" id="RU003983"/>
    </source>
</evidence>
<comment type="similarity">
    <text evidence="6">Belongs to the peptidase M48 family.</text>
</comment>
<dbReference type="PANTHER" id="PTHR22726">
    <property type="entry name" value="METALLOENDOPEPTIDASE OMA1"/>
    <property type="match status" value="1"/>
</dbReference>
<keyword evidence="7" id="KW-0472">Membrane</keyword>
<reference evidence="10 11" key="1">
    <citation type="submission" date="2018-07" db="EMBL/GenBank/DDBJ databases">
        <title>Genomic Encyclopedia of Type Strains, Phase IV (KMG-IV): sequencing the most valuable type-strain genomes for metagenomic binning, comparative biology and taxonomic classification.</title>
        <authorList>
            <person name="Goeker M."/>
        </authorList>
    </citation>
    <scope>NUCLEOTIDE SEQUENCE [LARGE SCALE GENOMIC DNA]</scope>
    <source>
        <strain evidence="10 11">DSM 103736</strain>
    </source>
</reference>
<keyword evidence="5 6" id="KW-0482">Metalloprotease</keyword>
<dbReference type="EMBL" id="QRAP01000009">
    <property type="protein sequence ID" value="RDK87438.1"/>
    <property type="molecule type" value="Genomic_DNA"/>
</dbReference>
<gene>
    <name evidence="10" type="ORF">C8D90_10933</name>
</gene>
<evidence type="ECO:0000256" key="3">
    <source>
        <dbReference type="ARBA" id="ARBA00022801"/>
    </source>
</evidence>
<comment type="cofactor">
    <cofactor evidence="6">
        <name>Zn(2+)</name>
        <dbReference type="ChEBI" id="CHEBI:29105"/>
    </cofactor>
    <text evidence="6">Binds 1 zinc ion per subunit.</text>
</comment>
<dbReference type="Pfam" id="PF23368">
    <property type="entry name" value="DUF7092"/>
    <property type="match status" value="1"/>
</dbReference>
<dbReference type="Proteomes" id="UP000254848">
    <property type="component" value="Unassembled WGS sequence"/>
</dbReference>
<keyword evidence="4 6" id="KW-0862">Zinc</keyword>
<protein>
    <submittedName>
        <fullName evidence="10">Peptidase M48-like protein</fullName>
    </submittedName>
</protein>
<evidence type="ECO:0000313" key="11">
    <source>
        <dbReference type="Proteomes" id="UP000254848"/>
    </source>
</evidence>
<evidence type="ECO:0000256" key="4">
    <source>
        <dbReference type="ARBA" id="ARBA00022833"/>
    </source>
</evidence>
<dbReference type="GO" id="GO:0016020">
    <property type="term" value="C:membrane"/>
    <property type="evidence" value="ECO:0007669"/>
    <property type="project" value="TreeGrafter"/>
</dbReference>
<feature type="transmembrane region" description="Helical" evidence="7">
    <location>
        <begin position="98"/>
        <end position="119"/>
    </location>
</feature>
<keyword evidence="7" id="KW-1133">Transmembrane helix</keyword>
<dbReference type="GO" id="GO:0051603">
    <property type="term" value="P:proteolysis involved in protein catabolic process"/>
    <property type="evidence" value="ECO:0007669"/>
    <property type="project" value="TreeGrafter"/>
</dbReference>
<evidence type="ECO:0000313" key="10">
    <source>
        <dbReference type="EMBL" id="RDK87438.1"/>
    </source>
</evidence>
<dbReference type="PANTHER" id="PTHR22726:SF24">
    <property type="entry name" value="M48 FAMILY METALLOPEPTIDASE"/>
    <property type="match status" value="1"/>
</dbReference>
<evidence type="ECO:0000259" key="8">
    <source>
        <dbReference type="Pfam" id="PF01435"/>
    </source>
</evidence>
<keyword evidence="11" id="KW-1185">Reference proteome</keyword>
<accession>A0A370QGE8</accession>
<dbReference type="InterPro" id="IPR055518">
    <property type="entry name" value="DUF7092"/>
</dbReference>
<evidence type="ECO:0000256" key="7">
    <source>
        <dbReference type="SAM" id="Phobius"/>
    </source>
</evidence>
<dbReference type="OrthoDB" id="9810445at2"/>
<dbReference type="CDD" id="cd07332">
    <property type="entry name" value="M48C_Oma1_like"/>
    <property type="match status" value="1"/>
</dbReference>